<name>A0AB39M9I0_9ACTN</name>
<dbReference type="Pfam" id="PF14433">
    <property type="entry name" value="SUKH-3"/>
    <property type="match status" value="1"/>
</dbReference>
<gene>
    <name evidence="1" type="ORF">AB5J58_21995</name>
</gene>
<dbReference type="InterPro" id="IPR025850">
    <property type="entry name" value="SUKH-3"/>
</dbReference>
<accession>A0AB39M9I0</accession>
<organism evidence="1">
    <name type="scientific">Streptomyces sp. R08</name>
    <dbReference type="NCBI Taxonomy" id="3238624"/>
    <lineage>
        <taxon>Bacteria</taxon>
        <taxon>Bacillati</taxon>
        <taxon>Actinomycetota</taxon>
        <taxon>Actinomycetes</taxon>
        <taxon>Kitasatosporales</taxon>
        <taxon>Streptomycetaceae</taxon>
        <taxon>Streptomyces</taxon>
    </lineage>
</organism>
<reference evidence="1" key="1">
    <citation type="submission" date="2024-07" db="EMBL/GenBank/DDBJ databases">
        <authorList>
            <person name="Yu S.T."/>
        </authorList>
    </citation>
    <scope>NUCLEOTIDE SEQUENCE</scope>
    <source>
        <strain evidence="1">R08</strain>
    </source>
</reference>
<dbReference type="RefSeq" id="WP_369188792.1">
    <property type="nucleotide sequence ID" value="NZ_CP163431.1"/>
</dbReference>
<evidence type="ECO:0000313" key="1">
    <source>
        <dbReference type="EMBL" id="XDQ02684.1"/>
    </source>
</evidence>
<sequence length="157" mass="16675">MGCGPSVLEALGLAGWTAGRKIATAGWGQQLTDAGFELNDVALGVWGEFGELTIKSSSVRVPGSSLHIDPVDVCIDSAEEASSLRRRYAENYSPLGMWSVQFRSYIAASGRVVAVGPNWLWPLGSTFVEALAYVVDGDGGVNRAEQADWLANCLPGR</sequence>
<dbReference type="EMBL" id="CP163431">
    <property type="protein sequence ID" value="XDQ02684.1"/>
    <property type="molecule type" value="Genomic_DNA"/>
</dbReference>
<protein>
    <submittedName>
        <fullName evidence="1">SUKH-3 domain-containing protein</fullName>
    </submittedName>
</protein>
<proteinExistence type="predicted"/>
<dbReference type="AlphaFoldDB" id="A0AB39M9I0"/>